<comment type="caution">
    <text evidence="2">The sequence shown here is derived from an EMBL/GenBank/DDBJ whole genome shotgun (WGS) entry which is preliminary data.</text>
</comment>
<evidence type="ECO:0000256" key="1">
    <source>
        <dbReference type="SAM" id="SignalP"/>
    </source>
</evidence>
<feature type="signal peptide" evidence="1">
    <location>
        <begin position="1"/>
        <end position="16"/>
    </location>
</feature>
<keyword evidence="1" id="KW-0732">Signal</keyword>
<sequence>MTAVLLLLGLMTLADAFPRDGSRWHNIFHRVLDEHHPHHQIDDDNCRQLAVAAGSCLRYMIKSNYYMLPFVIDSDAFQKALTMNFGFDVFNDEAALEEFTCSIAKARTVGELKTILDSQNDFNYRQFRVAYDYGTVSMFYNRNSEREFAIIKAIGLFSLDPEGVRFFAGEAKKRKDVEIDVEDCLSGPSIGNVQGRCQALQDLFWDKVSFASPAIKKAVFSWTGISLEDKDRVNMLLCDIIKAAGVNLRSVYKVIEEYGIIDAFYHKVYPIVVRSAATMTKQLEQSISYLEQQSMDADVEERVYHELLTMASLELNFFLELERTGRLRYLE</sequence>
<dbReference type="Proteomes" id="UP001208570">
    <property type="component" value="Unassembled WGS sequence"/>
</dbReference>
<dbReference type="AlphaFoldDB" id="A0AAD9JU25"/>
<gene>
    <name evidence="2" type="ORF">LSH36_157g04094</name>
</gene>
<proteinExistence type="predicted"/>
<evidence type="ECO:0000313" key="3">
    <source>
        <dbReference type="Proteomes" id="UP001208570"/>
    </source>
</evidence>
<organism evidence="2 3">
    <name type="scientific">Paralvinella palmiformis</name>
    <dbReference type="NCBI Taxonomy" id="53620"/>
    <lineage>
        <taxon>Eukaryota</taxon>
        <taxon>Metazoa</taxon>
        <taxon>Spiralia</taxon>
        <taxon>Lophotrochozoa</taxon>
        <taxon>Annelida</taxon>
        <taxon>Polychaeta</taxon>
        <taxon>Sedentaria</taxon>
        <taxon>Canalipalpata</taxon>
        <taxon>Terebellida</taxon>
        <taxon>Terebelliformia</taxon>
        <taxon>Alvinellidae</taxon>
        <taxon>Paralvinella</taxon>
    </lineage>
</organism>
<feature type="chain" id="PRO_5041952208" evidence="1">
    <location>
        <begin position="17"/>
        <end position="331"/>
    </location>
</feature>
<dbReference type="EMBL" id="JAODUP010000157">
    <property type="protein sequence ID" value="KAK2159164.1"/>
    <property type="molecule type" value="Genomic_DNA"/>
</dbReference>
<accession>A0AAD9JU25</accession>
<evidence type="ECO:0000313" key="2">
    <source>
        <dbReference type="EMBL" id="KAK2159164.1"/>
    </source>
</evidence>
<protein>
    <submittedName>
        <fullName evidence="2">Uncharacterized protein</fullName>
    </submittedName>
</protein>
<keyword evidence="3" id="KW-1185">Reference proteome</keyword>
<reference evidence="2" key="1">
    <citation type="journal article" date="2023" name="Mol. Biol. Evol.">
        <title>Third-Generation Sequencing Reveals the Adaptive Role of the Epigenome in Three Deep-Sea Polychaetes.</title>
        <authorList>
            <person name="Perez M."/>
            <person name="Aroh O."/>
            <person name="Sun Y."/>
            <person name="Lan Y."/>
            <person name="Juniper S.K."/>
            <person name="Young C.R."/>
            <person name="Angers B."/>
            <person name="Qian P.Y."/>
        </authorList>
    </citation>
    <scope>NUCLEOTIDE SEQUENCE</scope>
    <source>
        <strain evidence="2">P08H-3</strain>
    </source>
</reference>
<name>A0AAD9JU25_9ANNE</name>